<dbReference type="InterPro" id="IPR013181">
    <property type="entry name" value="DUF1719"/>
</dbReference>
<protein>
    <recommendedName>
        <fullName evidence="5">Rx N-terminal domain-containing protein</fullName>
    </recommendedName>
</protein>
<evidence type="ECO:0000313" key="4">
    <source>
        <dbReference type="Proteomes" id="UP000008810"/>
    </source>
</evidence>
<dbReference type="SMART" id="SM01157">
    <property type="entry name" value="DUF1719"/>
    <property type="match status" value="1"/>
</dbReference>
<dbReference type="PANTHER" id="PTHR33377">
    <property type="entry name" value="OS10G0134700 PROTEIN-RELATED"/>
    <property type="match status" value="1"/>
</dbReference>
<reference evidence="2 3" key="1">
    <citation type="journal article" date="2010" name="Nature">
        <title>Genome sequencing and analysis of the model grass Brachypodium distachyon.</title>
        <authorList>
            <consortium name="International Brachypodium Initiative"/>
        </authorList>
    </citation>
    <scope>NUCLEOTIDE SEQUENCE [LARGE SCALE GENOMIC DNA]</scope>
    <source>
        <strain evidence="2 3">Bd21</strain>
    </source>
</reference>
<proteinExistence type="predicted"/>
<evidence type="ECO:0008006" key="5">
    <source>
        <dbReference type="Google" id="ProtNLM"/>
    </source>
</evidence>
<name>A0A0Q3KUS6_BRADI</name>
<dbReference type="Pfam" id="PF08224">
    <property type="entry name" value="DUF1719"/>
    <property type="match status" value="1"/>
</dbReference>
<reference evidence="2" key="2">
    <citation type="submission" date="2017-06" db="EMBL/GenBank/DDBJ databases">
        <title>WGS assembly of Brachypodium distachyon.</title>
        <authorList>
            <consortium name="The International Brachypodium Initiative"/>
            <person name="Lucas S."/>
            <person name="Harmon-Smith M."/>
            <person name="Lail K."/>
            <person name="Tice H."/>
            <person name="Grimwood J."/>
            <person name="Bruce D."/>
            <person name="Barry K."/>
            <person name="Shu S."/>
            <person name="Lindquist E."/>
            <person name="Wang M."/>
            <person name="Pitluck S."/>
            <person name="Vogel J.P."/>
            <person name="Garvin D.F."/>
            <person name="Mockler T.C."/>
            <person name="Schmutz J."/>
            <person name="Rokhsar D."/>
            <person name="Bevan M.W."/>
        </authorList>
    </citation>
    <scope>NUCLEOTIDE SEQUENCE</scope>
    <source>
        <strain evidence="2">Bd21</strain>
    </source>
</reference>
<feature type="region of interest" description="Disordered" evidence="1">
    <location>
        <begin position="472"/>
        <end position="493"/>
    </location>
</feature>
<dbReference type="Proteomes" id="UP000008810">
    <property type="component" value="Chromosome 1"/>
</dbReference>
<reference evidence="3" key="3">
    <citation type="submission" date="2018-08" db="UniProtKB">
        <authorList>
            <consortium name="EnsemblPlants"/>
        </authorList>
    </citation>
    <scope>IDENTIFICATION</scope>
    <source>
        <strain evidence="3">cv. Bd21</strain>
    </source>
</reference>
<gene>
    <name evidence="3" type="primary">LOC104582024</name>
    <name evidence="2" type="ORF">BRADI_1g19607v3</name>
</gene>
<dbReference type="PANTHER" id="PTHR33377:SF11">
    <property type="entry name" value="OS04G0105900 PROTEIN"/>
    <property type="match status" value="1"/>
</dbReference>
<keyword evidence="4" id="KW-1185">Reference proteome</keyword>
<organism evidence="2">
    <name type="scientific">Brachypodium distachyon</name>
    <name type="common">Purple false brome</name>
    <name type="synonym">Trachynia distachya</name>
    <dbReference type="NCBI Taxonomy" id="15368"/>
    <lineage>
        <taxon>Eukaryota</taxon>
        <taxon>Viridiplantae</taxon>
        <taxon>Streptophyta</taxon>
        <taxon>Embryophyta</taxon>
        <taxon>Tracheophyta</taxon>
        <taxon>Spermatophyta</taxon>
        <taxon>Magnoliopsida</taxon>
        <taxon>Liliopsida</taxon>
        <taxon>Poales</taxon>
        <taxon>Poaceae</taxon>
        <taxon>BOP clade</taxon>
        <taxon>Pooideae</taxon>
        <taxon>Stipodae</taxon>
        <taxon>Brachypodieae</taxon>
        <taxon>Brachypodium</taxon>
    </lineage>
</organism>
<dbReference type="Gramene" id="KQK14929">
    <property type="protein sequence ID" value="KQK14929"/>
    <property type="gene ID" value="BRADI_1g19607v3"/>
</dbReference>
<evidence type="ECO:0000313" key="3">
    <source>
        <dbReference type="EnsemblPlants" id="KQK14929"/>
    </source>
</evidence>
<sequence length="554" mass="62215">MAEIVAAVVGEAVNRAASFLLDKKEEEKIDTRESISQEDIERLELAQIRMEAALEASRRGNIADASLLRWRRKLKHAAAECGRSRNDAIDHHAKEMEQQQSQEAVMRNPLPSFFPRRIALVARSCISSLGNYYCTIRNGGSEASAGSTAAVRRFERLADSAVEFIRFVELAGGSRPRQRMFMDPLIRHLLAGREINYELGSPRGSSHRQFFGIRPISFEERGVEAKLCYDYQDHKAREKSFRLGTMLRLSESTDIIGTIINCLQLVTAKVPHFKPSAEAAIREITQLPTQDFSCNKPYVVSDDTEHWNYHNILTEWFRPDPLCCKDRCGHTWVPSSEGSAELFPEPVIELFLQGNMWVCAGQQGETRTTENGSGAGIVVPEKRQLLKLGALFTPHASPKNSGQGRCSTAVEEVVNGGQGRHTGKHRGVSWEEMDRFLLPKAMEYLRGDVEATTYQLFWESGHGTLQLSVEKVGTRVPSRSRARGSRSMSRTGGMRNTMVGIQRQVEAPKLGRWKERKQIAVDLLKSWAAFAPDQLQGPITTWIQRMDITQSKGD</sequence>
<dbReference type="AlphaFoldDB" id="A0A0Q3KUS6"/>
<evidence type="ECO:0000313" key="2">
    <source>
        <dbReference type="EMBL" id="KQK14929.1"/>
    </source>
</evidence>
<evidence type="ECO:0000256" key="1">
    <source>
        <dbReference type="SAM" id="MobiDB-lite"/>
    </source>
</evidence>
<dbReference type="EnsemblPlants" id="KQK14929">
    <property type="protein sequence ID" value="KQK14929"/>
    <property type="gene ID" value="BRADI_1g19607v3"/>
</dbReference>
<accession>A0A0Q3KUS6</accession>
<dbReference type="EMBL" id="CM000880">
    <property type="protein sequence ID" value="KQK14929.1"/>
    <property type="molecule type" value="Genomic_DNA"/>
</dbReference>